<gene>
    <name evidence="1" type="ORF">K488DRAFT_68379</name>
</gene>
<evidence type="ECO:0000313" key="2">
    <source>
        <dbReference type="Proteomes" id="UP000814128"/>
    </source>
</evidence>
<evidence type="ECO:0000313" key="1">
    <source>
        <dbReference type="EMBL" id="KAI0035457.1"/>
    </source>
</evidence>
<reference evidence="1" key="1">
    <citation type="submission" date="2021-02" db="EMBL/GenBank/DDBJ databases">
        <authorList>
            <consortium name="DOE Joint Genome Institute"/>
            <person name="Ahrendt S."/>
            <person name="Looney B.P."/>
            <person name="Miyauchi S."/>
            <person name="Morin E."/>
            <person name="Drula E."/>
            <person name="Courty P.E."/>
            <person name="Chicoki N."/>
            <person name="Fauchery L."/>
            <person name="Kohler A."/>
            <person name="Kuo A."/>
            <person name="Labutti K."/>
            <person name="Pangilinan J."/>
            <person name="Lipzen A."/>
            <person name="Riley R."/>
            <person name="Andreopoulos W."/>
            <person name="He G."/>
            <person name="Johnson J."/>
            <person name="Barry K.W."/>
            <person name="Grigoriev I.V."/>
            <person name="Nagy L."/>
            <person name="Hibbett D."/>
            <person name="Henrissat B."/>
            <person name="Matheny P.B."/>
            <person name="Labbe J."/>
            <person name="Martin F."/>
        </authorList>
    </citation>
    <scope>NUCLEOTIDE SEQUENCE</scope>
    <source>
        <strain evidence="1">EC-137</strain>
    </source>
</reference>
<dbReference type="EMBL" id="MU273484">
    <property type="protein sequence ID" value="KAI0035457.1"/>
    <property type="molecule type" value="Genomic_DNA"/>
</dbReference>
<accession>A0ACB8QUW5</accession>
<organism evidence="1 2">
    <name type="scientific">Vararia minispora EC-137</name>
    <dbReference type="NCBI Taxonomy" id="1314806"/>
    <lineage>
        <taxon>Eukaryota</taxon>
        <taxon>Fungi</taxon>
        <taxon>Dikarya</taxon>
        <taxon>Basidiomycota</taxon>
        <taxon>Agaricomycotina</taxon>
        <taxon>Agaricomycetes</taxon>
        <taxon>Russulales</taxon>
        <taxon>Lachnocladiaceae</taxon>
        <taxon>Vararia</taxon>
    </lineage>
</organism>
<sequence length="830" mass="92324">MALRDAVAQRYGPIEEFHFFRDSDNKLSYLSYFIVTFEKVPQEIGNAEETFEVEVPSPTRKPGGPSLANLHDILGDSSLSPASESEKKSSSPEIETRPVEAVGTAKVVEATRITETVHDVGTVEAVDTVETVDATQTIDDSSAAASTSSGVPAFSSIKDWSDPPPRYRVTVQMQRPQTASGPYQISGDAPRPMLDNFYHLFSRLWVAFDGFNPNPDPVSSPHLVALQKESRNRVEKWTFDRPDEWLEARKLRLAAPAIGESEPESPGHSPEKQQELGSGLTQGLSPAALALLRTAPLIPSPPRDAPPIAWEPISLSETPSVSRALLDSRPVRLKNAKAPTEPNVPKFVKRAVGESSESDALAWAEKIAKQATEREMQAHAEGARAREAKLRVERGRKRLEEERRVAADLAARAEQEAKERAALEEAKRKKAERQQAKRERAARERAQLEEARAAEAKQKRAEQAAAREAERGAKEEPKPVKSVLGKLFGCNVLNSSAVLILLSRDRGIFLTSSPDADDNALCLSSPPDDYKGSLRQSHYIRPRNTQALPWLALTAYCLAAFFVSKHLPVWAVLYGHWLINTVYLANVLATQDKALQATDSRVRDLEAALAALSSERNLRDLISNILETSAEQHEAARMNLVRIVSGLVAATSAHFDAQIKTLASEFDAQMDRRRKGQSLNKVRELRLCREIVQRCVRIRRASDRGLCGARRDLRAAFGGLEKRCGDAVGESKLLRELHVRVLSKWIVGSEVLGRLEKRIDDVEESEGREVREREIDEGRRTEEREPDVLMERSYRRQAERVLSSLYGPTLTAGLLCEPRKQRPDPDIVRI</sequence>
<reference evidence="1" key="2">
    <citation type="journal article" date="2022" name="New Phytol.">
        <title>Evolutionary transition to the ectomycorrhizal habit in the genomes of a hyperdiverse lineage of mushroom-forming fungi.</title>
        <authorList>
            <person name="Looney B."/>
            <person name="Miyauchi S."/>
            <person name="Morin E."/>
            <person name="Drula E."/>
            <person name="Courty P.E."/>
            <person name="Kohler A."/>
            <person name="Kuo A."/>
            <person name="LaButti K."/>
            <person name="Pangilinan J."/>
            <person name="Lipzen A."/>
            <person name="Riley R."/>
            <person name="Andreopoulos W."/>
            <person name="He G."/>
            <person name="Johnson J."/>
            <person name="Nolan M."/>
            <person name="Tritt A."/>
            <person name="Barry K.W."/>
            <person name="Grigoriev I.V."/>
            <person name="Nagy L.G."/>
            <person name="Hibbett D."/>
            <person name="Henrissat B."/>
            <person name="Matheny P.B."/>
            <person name="Labbe J."/>
            <person name="Martin F.M."/>
        </authorList>
    </citation>
    <scope>NUCLEOTIDE SEQUENCE</scope>
    <source>
        <strain evidence="1">EC-137</strain>
    </source>
</reference>
<keyword evidence="2" id="KW-1185">Reference proteome</keyword>
<comment type="caution">
    <text evidence="1">The sequence shown here is derived from an EMBL/GenBank/DDBJ whole genome shotgun (WGS) entry which is preliminary data.</text>
</comment>
<name>A0ACB8QUW5_9AGAM</name>
<dbReference type="Proteomes" id="UP000814128">
    <property type="component" value="Unassembled WGS sequence"/>
</dbReference>
<protein>
    <submittedName>
        <fullName evidence="1">Uncharacterized protein</fullName>
    </submittedName>
</protein>
<proteinExistence type="predicted"/>